<dbReference type="EMBL" id="CP003493">
    <property type="protein sequence ID" value="AFV89362.1"/>
    <property type="molecule type" value="Genomic_DNA"/>
</dbReference>
<accession>K7S475</accession>
<evidence type="ECO:0000313" key="2">
    <source>
        <dbReference type="Proteomes" id="UP000000214"/>
    </source>
</evidence>
<dbReference type="HOGENOM" id="CLU_2168718_0_0_11"/>
<dbReference type="STRING" id="1171373.PACID_15490"/>
<name>K7S475_ACIA4</name>
<dbReference type="Proteomes" id="UP000000214">
    <property type="component" value="Chromosome"/>
</dbReference>
<reference evidence="1 2" key="1">
    <citation type="journal article" date="2012" name="BMC Genomics">
        <title>The genome sequence of Propionibacterium acidipropionici provides insights into its biotechnological and industrial potential.</title>
        <authorList>
            <person name="Parizzi L.P."/>
            <person name="Grassi M.C."/>
            <person name="Llerena L.A."/>
            <person name="Carazzolle M.F."/>
            <person name="Queiroz V.L."/>
            <person name="Lunardi I."/>
            <person name="Zeidler A.F."/>
            <person name="Teixeira P.J."/>
            <person name="Mieczkowski P."/>
            <person name="Rincones J."/>
            <person name="Pereira G.A."/>
        </authorList>
    </citation>
    <scope>NUCLEOTIDE SEQUENCE [LARGE SCALE GENOMIC DNA]</scope>
    <source>
        <strain evidence="2">ATCC 4875 / DSM 20272 / JCM 6432 / NBRC 12425 / NCIMB 8070</strain>
    </source>
</reference>
<sequence>MTRARGWGNGAGRFGKAARAIAKEVGDSNPETLLLAEMLKDSADLADSCRNQQDRPGYISATTRMLMLLKAIKGGAIDGLADDDAASDGGAGRVAELLGAGPEVGDSQAS</sequence>
<proteinExistence type="predicted"/>
<dbReference type="RefSeq" id="WP_015070268.1">
    <property type="nucleotide sequence ID" value="NC_019395.1"/>
</dbReference>
<dbReference type="KEGG" id="pbo:PACID_15490"/>
<protein>
    <submittedName>
        <fullName evidence="1">Uncharacterized protein</fullName>
    </submittedName>
</protein>
<dbReference type="PATRIC" id="fig|1171373.8.peg.1534"/>
<gene>
    <name evidence="1" type="ordered locus">PACID_15490</name>
</gene>
<dbReference type="AlphaFoldDB" id="K7S475"/>
<evidence type="ECO:0000313" key="1">
    <source>
        <dbReference type="EMBL" id="AFV89362.1"/>
    </source>
</evidence>
<organism evidence="1 2">
    <name type="scientific">Acidipropionibacterium acidipropionici (strain ATCC 4875 / DSM 20272 / JCM 6432 / NBRC 12425 / NCIMB 8070 / 4)</name>
    <name type="common">Propionibacterium acidipropionici</name>
    <dbReference type="NCBI Taxonomy" id="1171373"/>
    <lineage>
        <taxon>Bacteria</taxon>
        <taxon>Bacillati</taxon>
        <taxon>Actinomycetota</taxon>
        <taxon>Actinomycetes</taxon>
        <taxon>Propionibacteriales</taxon>
        <taxon>Propionibacteriaceae</taxon>
        <taxon>Acidipropionibacterium</taxon>
    </lineage>
</organism>